<dbReference type="GO" id="GO:0016020">
    <property type="term" value="C:membrane"/>
    <property type="evidence" value="ECO:0007669"/>
    <property type="project" value="InterPro"/>
</dbReference>
<name>T1ANY5_9ZZZZ</name>
<evidence type="ECO:0000313" key="6">
    <source>
        <dbReference type="EMBL" id="EQD62306.1"/>
    </source>
</evidence>
<keyword evidence="6" id="KW-0547">Nucleotide-binding</keyword>
<dbReference type="GO" id="GO:0140359">
    <property type="term" value="F:ABC-type transporter activity"/>
    <property type="evidence" value="ECO:0007669"/>
    <property type="project" value="InterPro"/>
</dbReference>
<evidence type="ECO:0000256" key="4">
    <source>
        <dbReference type="SAM" id="Phobius"/>
    </source>
</evidence>
<evidence type="ECO:0000259" key="5">
    <source>
        <dbReference type="PROSITE" id="PS50929"/>
    </source>
</evidence>
<feature type="transmembrane region" description="Helical" evidence="4">
    <location>
        <begin position="49"/>
        <end position="69"/>
    </location>
</feature>
<comment type="caution">
    <text evidence="6">The sequence shown here is derived from an EMBL/GenBank/DDBJ whole genome shotgun (WGS) entry which is preliminary data.</text>
</comment>
<gene>
    <name evidence="6" type="ORF">B1B_07321</name>
</gene>
<feature type="transmembrane region" description="Helical" evidence="4">
    <location>
        <begin position="114"/>
        <end position="135"/>
    </location>
</feature>
<dbReference type="AlphaFoldDB" id="T1ANY5"/>
<feature type="transmembrane region" description="Helical" evidence="4">
    <location>
        <begin position="187"/>
        <end position="206"/>
    </location>
</feature>
<keyword evidence="1 4" id="KW-0812">Transmembrane</keyword>
<reference evidence="6" key="1">
    <citation type="submission" date="2013-08" db="EMBL/GenBank/DDBJ databases">
        <authorList>
            <person name="Mendez C."/>
            <person name="Richter M."/>
            <person name="Ferrer M."/>
            <person name="Sanchez J."/>
        </authorList>
    </citation>
    <scope>NUCLEOTIDE SEQUENCE</scope>
</reference>
<evidence type="ECO:0000256" key="1">
    <source>
        <dbReference type="ARBA" id="ARBA00022692"/>
    </source>
</evidence>
<dbReference type="InterPro" id="IPR036640">
    <property type="entry name" value="ABC1_TM_sf"/>
</dbReference>
<dbReference type="InterPro" id="IPR011527">
    <property type="entry name" value="ABC1_TM_dom"/>
</dbReference>
<dbReference type="Pfam" id="PF00664">
    <property type="entry name" value="ABC_membrane"/>
    <property type="match status" value="1"/>
</dbReference>
<protein>
    <submittedName>
        <fullName evidence="6">Toxin secretion ABC transporter, ATP-binding protein</fullName>
    </submittedName>
</protein>
<feature type="transmembrane region" description="Helical" evidence="4">
    <location>
        <begin position="89"/>
        <end position="107"/>
    </location>
</feature>
<keyword evidence="3 4" id="KW-0472">Membrane</keyword>
<dbReference type="EMBL" id="AUZY01004663">
    <property type="protein sequence ID" value="EQD62306.1"/>
    <property type="molecule type" value="Genomic_DNA"/>
</dbReference>
<evidence type="ECO:0000256" key="3">
    <source>
        <dbReference type="ARBA" id="ARBA00023136"/>
    </source>
</evidence>
<dbReference type="PROSITE" id="PS50929">
    <property type="entry name" value="ABC_TM1F"/>
    <property type="match status" value="1"/>
</dbReference>
<sequence>MGERRLPLREVSAHFTGVALELMPSPRFERKKAEPPLALRQLLGRVRGLPSALLQVLGLALVLEIFALVSPLFVQTVLDQVVAGGDRNLLTLLGLGFALLTVLQVGVSALRTWVVMWLGTSLNLAWAGNVFGHLLKLPEEYFAKRHLGDISSRFQATSVIQNTLTTRAVETVLDGVMTVLTLGMMLLYSRVLAALTLLAFALYAGLRALSYRVFREANLGPSSPRPSSNRCSLNRCAARRPSACITALRITPGATSTPPPTPPIAISKCSAMACCSAASTICCSGSSASAWCGSAPAPSSMDNSAPAC</sequence>
<evidence type="ECO:0000256" key="2">
    <source>
        <dbReference type="ARBA" id="ARBA00022989"/>
    </source>
</evidence>
<feature type="domain" description="ABC transmembrane type-1" evidence="5">
    <location>
        <begin position="56"/>
        <end position="218"/>
    </location>
</feature>
<dbReference type="Gene3D" id="1.20.1560.10">
    <property type="entry name" value="ABC transporter type 1, transmembrane domain"/>
    <property type="match status" value="1"/>
</dbReference>
<dbReference type="SUPFAM" id="SSF90123">
    <property type="entry name" value="ABC transporter transmembrane region"/>
    <property type="match status" value="1"/>
</dbReference>
<reference evidence="6" key="2">
    <citation type="journal article" date="2014" name="ISME J.">
        <title>Microbial stratification in low pH oxic and suboxic macroscopic growths along an acid mine drainage.</title>
        <authorList>
            <person name="Mendez-Garcia C."/>
            <person name="Mesa V."/>
            <person name="Sprenger R.R."/>
            <person name="Richter M."/>
            <person name="Diez M.S."/>
            <person name="Solano J."/>
            <person name="Bargiela R."/>
            <person name="Golyshina O.V."/>
            <person name="Manteca A."/>
            <person name="Ramos J.L."/>
            <person name="Gallego J.R."/>
            <person name="Llorente I."/>
            <person name="Martins Dos Santos V.A."/>
            <person name="Jensen O.N."/>
            <person name="Pelaez A.I."/>
            <person name="Sanchez J."/>
            <person name="Ferrer M."/>
        </authorList>
    </citation>
    <scope>NUCLEOTIDE SEQUENCE</scope>
</reference>
<proteinExistence type="predicted"/>
<accession>T1ANY5</accession>
<dbReference type="GO" id="GO:0005524">
    <property type="term" value="F:ATP binding"/>
    <property type="evidence" value="ECO:0007669"/>
    <property type="project" value="UniProtKB-KW"/>
</dbReference>
<organism evidence="6">
    <name type="scientific">mine drainage metagenome</name>
    <dbReference type="NCBI Taxonomy" id="410659"/>
    <lineage>
        <taxon>unclassified sequences</taxon>
        <taxon>metagenomes</taxon>
        <taxon>ecological metagenomes</taxon>
    </lineage>
</organism>
<keyword evidence="6" id="KW-0067">ATP-binding</keyword>
<keyword evidence="2 4" id="KW-1133">Transmembrane helix</keyword>